<keyword evidence="3" id="KW-1185">Reference proteome</keyword>
<proteinExistence type="predicted"/>
<dbReference type="OrthoDB" id="5384519at2759"/>
<dbReference type="Proteomes" id="UP000799424">
    <property type="component" value="Unassembled WGS sequence"/>
</dbReference>
<accession>A0A6A6ZZE6</accession>
<dbReference type="EMBL" id="MU006227">
    <property type="protein sequence ID" value="KAF2825695.1"/>
    <property type="molecule type" value="Genomic_DNA"/>
</dbReference>
<feature type="compositionally biased region" description="Basic and acidic residues" evidence="1">
    <location>
        <begin position="1"/>
        <end position="19"/>
    </location>
</feature>
<dbReference type="AlphaFoldDB" id="A0A6A6ZZE6"/>
<sequence length="532" mass="59051">MTTWWAERKARKKEEDEKNGTPSKASASRAESSNSYGERTTNQWIEELPEAHFLPDCKHALDTGSTLVQDSLPKSWRWDVEYQTGCWTCTPLEIETPEQFPLTIAGAPVVLPVEYQWPPMGGVNPPPDPRPSAPIDCKAAVPLEVVRDIFLTFEGSLGFYLLINGLLQVIVPEDFDTAWASSHLPHKYGGLKVCFISQTMEATMLPSTTETTKTKPPLASQGPSLSNLFRPSRSATAFSGPTLRLNDYIEARPKANHRKEKYSGRIGLKVTKGSDPCLIMSTHIITEAILAKSHRSAIFGRGRDRFEKLDIDWNEHVEVWAGNEKIGTVAKTFDEEADIYPNGFHHDVTLIKPASAASVKDILSPMADLGWLNRKSWNSLRQHPSTVKILGPTEVHRSAKSIKCSRPSEILVVGEGIFLNQTAAAGNSKSLKDHDMSIWKTLISRAVLYRVYPDFDPPSGYSGVALYADGTREDGTPGPGIVGFQSFVQRSGHVQNFNMEGPALDRRLQLGRVAFYGAFEVPEELKREYTIV</sequence>
<feature type="region of interest" description="Disordered" evidence="1">
    <location>
        <begin position="1"/>
        <end position="39"/>
    </location>
</feature>
<name>A0A6A6ZZE6_9PLEO</name>
<reference evidence="2" key="1">
    <citation type="journal article" date="2020" name="Stud. Mycol.">
        <title>101 Dothideomycetes genomes: a test case for predicting lifestyles and emergence of pathogens.</title>
        <authorList>
            <person name="Haridas S."/>
            <person name="Albert R."/>
            <person name="Binder M."/>
            <person name="Bloem J."/>
            <person name="Labutti K."/>
            <person name="Salamov A."/>
            <person name="Andreopoulos B."/>
            <person name="Baker S."/>
            <person name="Barry K."/>
            <person name="Bills G."/>
            <person name="Bluhm B."/>
            <person name="Cannon C."/>
            <person name="Castanera R."/>
            <person name="Culley D."/>
            <person name="Daum C."/>
            <person name="Ezra D."/>
            <person name="Gonzalez J."/>
            <person name="Henrissat B."/>
            <person name="Kuo A."/>
            <person name="Liang C."/>
            <person name="Lipzen A."/>
            <person name="Lutzoni F."/>
            <person name="Magnuson J."/>
            <person name="Mondo S."/>
            <person name="Nolan M."/>
            <person name="Ohm R."/>
            <person name="Pangilinan J."/>
            <person name="Park H.-J."/>
            <person name="Ramirez L."/>
            <person name="Alfaro M."/>
            <person name="Sun H."/>
            <person name="Tritt A."/>
            <person name="Yoshinaga Y."/>
            <person name="Zwiers L.-H."/>
            <person name="Turgeon B."/>
            <person name="Goodwin S."/>
            <person name="Spatafora J."/>
            <person name="Crous P."/>
            <person name="Grigoriev I."/>
        </authorList>
    </citation>
    <scope>NUCLEOTIDE SEQUENCE</scope>
    <source>
        <strain evidence="2">CBS 113818</strain>
    </source>
</reference>
<evidence type="ECO:0000313" key="3">
    <source>
        <dbReference type="Proteomes" id="UP000799424"/>
    </source>
</evidence>
<organism evidence="2 3">
    <name type="scientific">Ophiobolus disseminans</name>
    <dbReference type="NCBI Taxonomy" id="1469910"/>
    <lineage>
        <taxon>Eukaryota</taxon>
        <taxon>Fungi</taxon>
        <taxon>Dikarya</taxon>
        <taxon>Ascomycota</taxon>
        <taxon>Pezizomycotina</taxon>
        <taxon>Dothideomycetes</taxon>
        <taxon>Pleosporomycetidae</taxon>
        <taxon>Pleosporales</taxon>
        <taxon>Pleosporineae</taxon>
        <taxon>Phaeosphaeriaceae</taxon>
        <taxon>Ophiobolus</taxon>
    </lineage>
</organism>
<evidence type="ECO:0000256" key="1">
    <source>
        <dbReference type="SAM" id="MobiDB-lite"/>
    </source>
</evidence>
<gene>
    <name evidence="2" type="ORF">CC86DRAFT_293828</name>
</gene>
<feature type="compositionally biased region" description="Polar residues" evidence="1">
    <location>
        <begin position="20"/>
        <end position="39"/>
    </location>
</feature>
<protein>
    <submittedName>
        <fullName evidence="2">Uncharacterized protein</fullName>
    </submittedName>
</protein>
<evidence type="ECO:0000313" key="2">
    <source>
        <dbReference type="EMBL" id="KAF2825695.1"/>
    </source>
</evidence>